<dbReference type="InterPro" id="IPR017745">
    <property type="entry name" value="BcsE"/>
</dbReference>
<comment type="caution">
    <text evidence="2">The sequence shown here is derived from an EMBL/GenBank/DDBJ whole genome shotgun (WGS) entry which is preliminary data.</text>
</comment>
<reference evidence="2 3" key="1">
    <citation type="submission" date="2020-10" db="EMBL/GenBank/DDBJ databases">
        <title>Genome sequences of Pseudomonas isolates.</title>
        <authorList>
            <person name="Wessels L."/>
            <person name="Reich F."/>
            <person name="Hammerl J."/>
        </authorList>
    </citation>
    <scope>NUCLEOTIDE SEQUENCE [LARGE SCALE GENOMIC DNA]</scope>
    <source>
        <strain evidence="2 3">20-MO00624-0</strain>
    </source>
</reference>
<dbReference type="EMBL" id="JADMCD010000003">
    <property type="protein sequence ID" value="MBF8640569.1"/>
    <property type="molecule type" value="Genomic_DNA"/>
</dbReference>
<gene>
    <name evidence="2" type="primary">bcsE</name>
    <name evidence="2" type="ORF">IRZ65_07740</name>
</gene>
<name>A0ABS0FJP2_PSELU</name>
<keyword evidence="3" id="KW-1185">Reference proteome</keyword>
<protein>
    <recommendedName>
        <fullName evidence="1">Cellulose biosynthesis protein BcsE</fullName>
    </recommendedName>
</protein>
<dbReference type="Pfam" id="PF10995">
    <property type="entry name" value="CBP_BcsE"/>
    <property type="match status" value="1"/>
</dbReference>
<dbReference type="Proteomes" id="UP000626180">
    <property type="component" value="Unassembled WGS sequence"/>
</dbReference>
<evidence type="ECO:0000313" key="3">
    <source>
        <dbReference type="Proteomes" id="UP000626180"/>
    </source>
</evidence>
<proteinExistence type="predicted"/>
<evidence type="ECO:0000313" key="2">
    <source>
        <dbReference type="EMBL" id="MBF8640569.1"/>
    </source>
</evidence>
<evidence type="ECO:0000256" key="1">
    <source>
        <dbReference type="NCBIfam" id="TIGR03369"/>
    </source>
</evidence>
<sequence>MHIAIHSLPQQYGHMRQPGLYWLLVNQALVADTLLLSTLHEQASDVSSICVLPDRPKDSWIDVLLAHKTNVRFYTLAEQNHERWLERLTEELEWYGRLAGRLIVVQYDVRQLDSLTEAALKKRLAHLAGWIRKHKATWLMIGVGDGVQQRTRLAPLSDELSGLGEMERHAFHVHYHIDHWRSGEGGVFHADFSLELSESGLRLANAADVEVSTSNRDDEVVLAWRECLAGRQAPSRHWQLFDSLEDLLNAAHGAHAATVVLGIATAGKVEELARQIHGLRAARGNRLKIVIREISQCLRHVDERLFFSAGTNLVVPYLNDVSRFFSQLQSVQGQIYRRTGDTDFDKLLQALRPQFMRGYVAAETFIGSVQAELERIVQDELPGMVLKLKPAHGLTALDLLAQCDMKRRGDFVTVVEQSLYLYLFACRLNDIEPALRNIFRVSVDTLASSVEIYDSAERLGLELSRMNALPAQHDYTDDLAFRLKGIAEPADIKDVSPESGEPQPVLRRVSLMVKRTATHER</sequence>
<accession>A0ABS0FJP2</accession>
<organism evidence="2 3">
    <name type="scientific">Pseudomonas luteola</name>
    <dbReference type="NCBI Taxonomy" id="47886"/>
    <lineage>
        <taxon>Bacteria</taxon>
        <taxon>Pseudomonadati</taxon>
        <taxon>Pseudomonadota</taxon>
        <taxon>Gammaproteobacteria</taxon>
        <taxon>Pseudomonadales</taxon>
        <taxon>Pseudomonadaceae</taxon>
        <taxon>Pseudomonas</taxon>
    </lineage>
</organism>
<dbReference type="NCBIfam" id="TIGR03369">
    <property type="entry name" value="cellulose_bcsE"/>
    <property type="match status" value="1"/>
</dbReference>
<dbReference type="RefSeq" id="WP_037030173.1">
    <property type="nucleotide sequence ID" value="NZ_FQYS01000003.1"/>
</dbReference>